<feature type="compositionally biased region" description="Low complexity" evidence="1">
    <location>
        <begin position="25"/>
        <end position="39"/>
    </location>
</feature>
<keyword evidence="4" id="KW-1185">Reference proteome</keyword>
<protein>
    <submittedName>
        <fullName evidence="3">Uncharacterized protein</fullName>
    </submittedName>
</protein>
<feature type="transmembrane region" description="Helical" evidence="2">
    <location>
        <begin position="125"/>
        <end position="150"/>
    </location>
</feature>
<feature type="non-terminal residue" evidence="3">
    <location>
        <position position="1"/>
    </location>
</feature>
<evidence type="ECO:0000256" key="2">
    <source>
        <dbReference type="SAM" id="Phobius"/>
    </source>
</evidence>
<dbReference type="AlphaFoldDB" id="X6PBZ9"/>
<feature type="compositionally biased region" description="Polar residues" evidence="1">
    <location>
        <begin position="1"/>
        <end position="24"/>
    </location>
</feature>
<organism evidence="3 4">
    <name type="scientific">Reticulomyxa filosa</name>
    <dbReference type="NCBI Taxonomy" id="46433"/>
    <lineage>
        <taxon>Eukaryota</taxon>
        <taxon>Sar</taxon>
        <taxon>Rhizaria</taxon>
        <taxon>Retaria</taxon>
        <taxon>Foraminifera</taxon>
        <taxon>Monothalamids</taxon>
        <taxon>Reticulomyxidae</taxon>
        <taxon>Reticulomyxa</taxon>
    </lineage>
</organism>
<feature type="region of interest" description="Disordered" evidence="1">
    <location>
        <begin position="1"/>
        <end position="43"/>
    </location>
</feature>
<sequence length="161" mass="18462">TQFVLPGANNTATKRNEETTTAVQPSNPSNSSNSNASSNVKDLVNIYAENNKKTKEQNQPNEEKKEATFLKANTVAAKIVRFDSMEEEKKQSTTTSVPLKTTPSKSNANDPPQTYDLQKLVIRRVLLWLFFKFNFFILKQCLFLCLILFLHRDCLRMIEWQ</sequence>
<gene>
    <name evidence="3" type="ORF">RFI_01882</name>
</gene>
<name>X6PBZ9_RETFI</name>
<keyword evidence="2" id="KW-0472">Membrane</keyword>
<reference evidence="3 4" key="1">
    <citation type="journal article" date="2013" name="Curr. Biol.">
        <title>The Genome of the Foraminiferan Reticulomyxa filosa.</title>
        <authorList>
            <person name="Glockner G."/>
            <person name="Hulsmann N."/>
            <person name="Schleicher M."/>
            <person name="Noegel A.A."/>
            <person name="Eichinger L."/>
            <person name="Gallinger C."/>
            <person name="Pawlowski J."/>
            <person name="Sierra R."/>
            <person name="Euteneuer U."/>
            <person name="Pillet L."/>
            <person name="Moustafa A."/>
            <person name="Platzer M."/>
            <person name="Groth M."/>
            <person name="Szafranski K."/>
            <person name="Schliwa M."/>
        </authorList>
    </citation>
    <scope>NUCLEOTIDE SEQUENCE [LARGE SCALE GENOMIC DNA]</scope>
</reference>
<evidence type="ECO:0000313" key="4">
    <source>
        <dbReference type="Proteomes" id="UP000023152"/>
    </source>
</evidence>
<keyword evidence="2" id="KW-1133">Transmembrane helix</keyword>
<proteinExistence type="predicted"/>
<dbReference type="Proteomes" id="UP000023152">
    <property type="component" value="Unassembled WGS sequence"/>
</dbReference>
<accession>X6PBZ9</accession>
<feature type="compositionally biased region" description="Basic and acidic residues" evidence="1">
    <location>
        <begin position="50"/>
        <end position="67"/>
    </location>
</feature>
<evidence type="ECO:0000313" key="3">
    <source>
        <dbReference type="EMBL" id="ETO35192.1"/>
    </source>
</evidence>
<comment type="caution">
    <text evidence="3">The sequence shown here is derived from an EMBL/GenBank/DDBJ whole genome shotgun (WGS) entry which is preliminary data.</text>
</comment>
<feature type="region of interest" description="Disordered" evidence="1">
    <location>
        <begin position="86"/>
        <end position="113"/>
    </location>
</feature>
<dbReference type="EMBL" id="ASPP01001869">
    <property type="protein sequence ID" value="ETO35192.1"/>
    <property type="molecule type" value="Genomic_DNA"/>
</dbReference>
<feature type="region of interest" description="Disordered" evidence="1">
    <location>
        <begin position="48"/>
        <end position="67"/>
    </location>
</feature>
<evidence type="ECO:0000256" key="1">
    <source>
        <dbReference type="SAM" id="MobiDB-lite"/>
    </source>
</evidence>
<feature type="compositionally biased region" description="Polar residues" evidence="1">
    <location>
        <begin position="92"/>
        <end position="113"/>
    </location>
</feature>
<keyword evidence="2" id="KW-0812">Transmembrane</keyword>